<reference evidence="2" key="1">
    <citation type="submission" date="2024-05" db="EMBL/GenBank/DDBJ databases">
        <title>Pontimicrobium maritimus sp. nov., isolated form sea water.</title>
        <authorList>
            <person name="Muhammad N."/>
            <person name="Vuong T.Q."/>
            <person name="Han H.L."/>
            <person name="Kim S.-G."/>
        </authorList>
    </citation>
    <scope>NUCLEOTIDE SEQUENCE</scope>
    <source>
        <strain evidence="2">SW4</strain>
    </source>
</reference>
<gene>
    <name evidence="3" type="ORF">ABGB03_00020</name>
    <name evidence="2" type="ORF">ABGB03_15625</name>
</gene>
<keyword evidence="1" id="KW-0732">Signal</keyword>
<dbReference type="RefSeq" id="WP_347923724.1">
    <property type="nucleotide sequence ID" value="NZ_CP157199.1"/>
</dbReference>
<sequence>MKKPILLLTLLCTIMSFSQEVNDNFDTSKRDELKLNMTNLIGFKWLDVGYERIINEESSFGVGTLISLGDDYDTGLDEYRTFSITPYYRHFFSKKYAQGFFVEAFGMLHSGKEETYVYYDELPNVYGEYNEDNYTDFAVGISAGAKFVTKRGFIAEIYLGIGRDLLGNSDIEVVGRGGIAIGYRF</sequence>
<proteinExistence type="predicted"/>
<dbReference type="EMBL" id="CP157199">
    <property type="protein sequence ID" value="XBG61283.1"/>
    <property type="molecule type" value="Genomic_DNA"/>
</dbReference>
<dbReference type="EMBL" id="CP157199">
    <property type="protein sequence ID" value="XBG61306.1"/>
    <property type="molecule type" value="Genomic_DNA"/>
</dbReference>
<evidence type="ECO:0000313" key="2">
    <source>
        <dbReference type="EMBL" id="XBG61283.1"/>
    </source>
</evidence>
<dbReference type="AlphaFoldDB" id="A0AAU7BT22"/>
<protein>
    <submittedName>
        <fullName evidence="2">DUF3575 domain-containing protein</fullName>
    </submittedName>
</protein>
<evidence type="ECO:0000256" key="1">
    <source>
        <dbReference type="SAM" id="SignalP"/>
    </source>
</evidence>
<feature type="signal peptide" evidence="1">
    <location>
        <begin position="1"/>
        <end position="18"/>
    </location>
</feature>
<name>A0AAU7BT22_9FLAO</name>
<evidence type="ECO:0000313" key="3">
    <source>
        <dbReference type="EMBL" id="XBG61306.1"/>
    </source>
</evidence>
<accession>A0AAU7BT22</accession>
<feature type="chain" id="PRO_5043288368" evidence="1">
    <location>
        <begin position="19"/>
        <end position="185"/>
    </location>
</feature>
<organism evidence="2">
    <name type="scientific">Pontimicrobium sp. SW4</name>
    <dbReference type="NCBI Taxonomy" id="3153519"/>
    <lineage>
        <taxon>Bacteria</taxon>
        <taxon>Pseudomonadati</taxon>
        <taxon>Bacteroidota</taxon>
        <taxon>Flavobacteriia</taxon>
        <taxon>Flavobacteriales</taxon>
        <taxon>Flavobacteriaceae</taxon>
        <taxon>Pontimicrobium</taxon>
    </lineage>
</organism>